<gene>
    <name evidence="1" type="ORF">GCM10009129_16160</name>
</gene>
<comment type="caution">
    <text evidence="1">The sequence shown here is derived from an EMBL/GenBank/DDBJ whole genome shotgun (WGS) entry which is preliminary data.</text>
</comment>
<reference evidence="1 2" key="1">
    <citation type="journal article" date="2019" name="Int. J. Syst. Evol. Microbiol.">
        <title>The Global Catalogue of Microorganisms (GCM) 10K type strain sequencing project: providing services to taxonomists for standard genome sequencing and annotation.</title>
        <authorList>
            <consortium name="The Broad Institute Genomics Platform"/>
            <consortium name="The Broad Institute Genome Sequencing Center for Infectious Disease"/>
            <person name="Wu L."/>
            <person name="Ma J."/>
        </authorList>
    </citation>
    <scope>NUCLEOTIDE SEQUENCE [LARGE SCALE GENOMIC DNA]</scope>
    <source>
        <strain evidence="1 2">JCM 16343</strain>
    </source>
</reference>
<evidence type="ECO:0000313" key="1">
    <source>
        <dbReference type="EMBL" id="GAA0319291.1"/>
    </source>
</evidence>
<proteinExistence type="predicted"/>
<dbReference type="EMBL" id="BAAAFR010000005">
    <property type="protein sequence ID" value="GAA0319291.1"/>
    <property type="molecule type" value="Genomic_DNA"/>
</dbReference>
<organism evidence="1 2">
    <name type="scientific">Psychrobacter aestuarii</name>
    <dbReference type="NCBI Taxonomy" id="556327"/>
    <lineage>
        <taxon>Bacteria</taxon>
        <taxon>Pseudomonadati</taxon>
        <taxon>Pseudomonadota</taxon>
        <taxon>Gammaproteobacteria</taxon>
        <taxon>Moraxellales</taxon>
        <taxon>Moraxellaceae</taxon>
        <taxon>Psychrobacter</taxon>
    </lineage>
</organism>
<protein>
    <submittedName>
        <fullName evidence="1">Uncharacterized protein</fullName>
    </submittedName>
</protein>
<dbReference type="RefSeq" id="WP_201505393.1">
    <property type="nucleotide sequence ID" value="NZ_BAAAFR010000005.1"/>
</dbReference>
<sequence>MHLTDTERADRFLTSRIRIELDAAVNVRELSELAPTLSRLVPWQVVPEIAVSLPQTEGLGIKAAVAGEVIAVSNFSPF</sequence>
<keyword evidence="2" id="KW-1185">Reference proteome</keyword>
<name>A0ABN0VWT7_9GAMM</name>
<accession>A0ABN0VWT7</accession>
<evidence type="ECO:0000313" key="2">
    <source>
        <dbReference type="Proteomes" id="UP001501787"/>
    </source>
</evidence>
<dbReference type="Proteomes" id="UP001501787">
    <property type="component" value="Unassembled WGS sequence"/>
</dbReference>